<keyword evidence="1" id="KW-0812">Transmembrane</keyword>
<evidence type="ECO:0000313" key="2">
    <source>
        <dbReference type="EMBL" id="SJZ74665.1"/>
    </source>
</evidence>
<reference evidence="2 3" key="1">
    <citation type="submission" date="2017-02" db="EMBL/GenBank/DDBJ databases">
        <authorList>
            <person name="Peterson S.W."/>
        </authorList>
    </citation>
    <scope>NUCLEOTIDE SEQUENCE [LARGE SCALE GENOMIC DNA]</scope>
    <source>
        <strain evidence="2 3">DSM 15102</strain>
    </source>
</reference>
<dbReference type="Proteomes" id="UP000196365">
    <property type="component" value="Unassembled WGS sequence"/>
</dbReference>
<keyword evidence="1" id="KW-0472">Membrane</keyword>
<proteinExistence type="predicted"/>
<keyword evidence="1" id="KW-1133">Transmembrane helix</keyword>
<sequence>MSTNYETPTIAQNPGIQPAAIPIVAVIAAVGAFLYGAVVTITGAALVNVKWAVTHTSVDVTSKKIISNNNFVPNYIVVERTFI</sequence>
<keyword evidence="3" id="KW-1185">Reference proteome</keyword>
<evidence type="ECO:0000256" key="1">
    <source>
        <dbReference type="SAM" id="Phobius"/>
    </source>
</evidence>
<organism evidence="2 3">
    <name type="scientific">Garciella nitratireducens DSM 15102</name>
    <dbReference type="NCBI Taxonomy" id="1121911"/>
    <lineage>
        <taxon>Bacteria</taxon>
        <taxon>Bacillati</taxon>
        <taxon>Bacillota</taxon>
        <taxon>Clostridia</taxon>
        <taxon>Eubacteriales</taxon>
        <taxon>Eubacteriaceae</taxon>
        <taxon>Garciella</taxon>
    </lineage>
</organism>
<dbReference type="EMBL" id="FUWV01000009">
    <property type="protein sequence ID" value="SJZ74665.1"/>
    <property type="molecule type" value="Genomic_DNA"/>
</dbReference>
<feature type="transmembrane region" description="Helical" evidence="1">
    <location>
        <begin position="20"/>
        <end position="47"/>
    </location>
</feature>
<dbReference type="AlphaFoldDB" id="A0A1T4N6D2"/>
<evidence type="ECO:0000313" key="3">
    <source>
        <dbReference type="Proteomes" id="UP000196365"/>
    </source>
</evidence>
<name>A0A1T4N6D2_9FIRM</name>
<dbReference type="RefSeq" id="WP_087678981.1">
    <property type="nucleotide sequence ID" value="NZ_FUWV01000009.1"/>
</dbReference>
<gene>
    <name evidence="2" type="ORF">SAMN02745973_01574</name>
</gene>
<protein>
    <submittedName>
        <fullName evidence="2">Uncharacterized protein</fullName>
    </submittedName>
</protein>
<accession>A0A1T4N6D2</accession>